<name>A0ABV9QI10_9BURK</name>
<evidence type="ECO:0000313" key="2">
    <source>
        <dbReference type="Proteomes" id="UP001596001"/>
    </source>
</evidence>
<comment type="caution">
    <text evidence="1">The sequence shown here is derived from an EMBL/GenBank/DDBJ whole genome shotgun (WGS) entry which is preliminary data.</text>
</comment>
<evidence type="ECO:0000313" key="1">
    <source>
        <dbReference type="EMBL" id="MFC4790419.1"/>
    </source>
</evidence>
<dbReference type="EMBL" id="JBHSHJ010000020">
    <property type="protein sequence ID" value="MFC4790419.1"/>
    <property type="molecule type" value="Genomic_DNA"/>
</dbReference>
<organism evidence="1 2">
    <name type="scientific">Giesbergeria sinuosa</name>
    <dbReference type="NCBI Taxonomy" id="80883"/>
    <lineage>
        <taxon>Bacteria</taxon>
        <taxon>Pseudomonadati</taxon>
        <taxon>Pseudomonadota</taxon>
        <taxon>Betaproteobacteria</taxon>
        <taxon>Burkholderiales</taxon>
        <taxon>Comamonadaceae</taxon>
        <taxon>Giesbergeria</taxon>
    </lineage>
</organism>
<evidence type="ECO:0008006" key="3">
    <source>
        <dbReference type="Google" id="ProtNLM"/>
    </source>
</evidence>
<reference evidence="2" key="1">
    <citation type="journal article" date="2019" name="Int. J. Syst. Evol. Microbiol.">
        <title>The Global Catalogue of Microorganisms (GCM) 10K type strain sequencing project: providing services to taxonomists for standard genome sequencing and annotation.</title>
        <authorList>
            <consortium name="The Broad Institute Genomics Platform"/>
            <consortium name="The Broad Institute Genome Sequencing Center for Infectious Disease"/>
            <person name="Wu L."/>
            <person name="Ma J."/>
        </authorList>
    </citation>
    <scope>NUCLEOTIDE SEQUENCE [LARGE SCALE GENOMIC DNA]</scope>
    <source>
        <strain evidence="2">CCUG 49452</strain>
    </source>
</reference>
<protein>
    <recommendedName>
        <fullName evidence="3">Apea-like HEPN domain-containing protein</fullName>
    </recommendedName>
</protein>
<dbReference type="Proteomes" id="UP001596001">
    <property type="component" value="Unassembled WGS sequence"/>
</dbReference>
<dbReference type="RefSeq" id="WP_382434906.1">
    <property type="nucleotide sequence ID" value="NZ_JBHSHJ010000020.1"/>
</dbReference>
<proteinExistence type="predicted"/>
<gene>
    <name evidence="1" type="ORF">ACFO6X_15670</name>
</gene>
<keyword evidence="2" id="KW-1185">Reference proteome</keyword>
<accession>A0ABV9QI10</accession>
<sequence length="427" mass="48720">MKSEYLITFDSKDDICTSVEKFKSLLAAHTSISFGKKEKLSYGERDFAYKLAQGTLTDSSIYYDLTIESTDVADQEAFKDMLKEVRRICSKISGRNIIVLHDGVGESYCHMGYPIIYKTENLMRKLIAKFMAISIGYDWSDASTPKEVLDSVRSDSKKEKTNFLHEVDFIQLSNFLFKKYSKADSSRFIDSLKGRNDEDVIKVGDIKQYQPFTNWEKFFARKVECDSEYLKSKWEKLYDYRCKIAHCKGLTKIEYDDLAAISDDICEKIQAALDAIGDVHIEEADREELAENFSGTASKSAAEFIAKYNKLTSLTQMACEMSSNEQDIYGKYDTNKTNIRMQSKYLWTAKGIIGKEVSHQINKAQDFRNIVVHKVGIMDISDSEIIEEMAAIDSIIEILSSLKPEDLKKLQGVDLRNKQGAEDQAQI</sequence>